<feature type="domain" description="Cadherin" evidence="24">
    <location>
        <begin position="2118"/>
        <end position="2221"/>
    </location>
</feature>
<dbReference type="InterPro" id="IPR013320">
    <property type="entry name" value="ConA-like_dom_sf"/>
</dbReference>
<dbReference type="Pfam" id="PF00008">
    <property type="entry name" value="EGF"/>
    <property type="match status" value="2"/>
</dbReference>
<evidence type="ECO:0000256" key="17">
    <source>
        <dbReference type="ARBA" id="ARBA00079083"/>
    </source>
</evidence>
<keyword evidence="11 21" id="KW-1133">Transmembrane helix</keyword>
<dbReference type="FunFam" id="2.60.120.200:FF:000207">
    <property type="entry name" value="Cadherin-related tumor suppressor"/>
    <property type="match status" value="1"/>
</dbReference>
<dbReference type="PROSITE" id="PS50025">
    <property type="entry name" value="LAM_G_DOMAIN"/>
    <property type="match status" value="2"/>
</dbReference>
<dbReference type="CDD" id="cd11304">
    <property type="entry name" value="Cadherin_repeat"/>
    <property type="match status" value="32"/>
</dbReference>
<feature type="domain" description="Cadherin" evidence="24">
    <location>
        <begin position="1146"/>
        <end position="1254"/>
    </location>
</feature>
<dbReference type="SUPFAM" id="SSF49899">
    <property type="entry name" value="Concanavalin A-like lectins/glucanases"/>
    <property type="match status" value="2"/>
</dbReference>
<feature type="domain" description="Cadherin" evidence="24">
    <location>
        <begin position="1042"/>
        <end position="1145"/>
    </location>
</feature>
<evidence type="ECO:0000256" key="21">
    <source>
        <dbReference type="SAM" id="Phobius"/>
    </source>
</evidence>
<dbReference type="GO" id="GO:0016477">
    <property type="term" value="P:cell migration"/>
    <property type="evidence" value="ECO:0007669"/>
    <property type="project" value="TreeGrafter"/>
</dbReference>
<dbReference type="FunFam" id="2.60.40.60:FF:000024">
    <property type="entry name" value="FAT atypical cadherin 3"/>
    <property type="match status" value="1"/>
</dbReference>
<dbReference type="FunFam" id="2.60.40.60:FF:000005">
    <property type="entry name" value="Protocadherin 9"/>
    <property type="match status" value="1"/>
</dbReference>
<feature type="domain" description="Cadherin" evidence="24">
    <location>
        <begin position="2741"/>
        <end position="2841"/>
    </location>
</feature>
<dbReference type="FunFam" id="2.60.40.60:FF:000106">
    <property type="entry name" value="FAT atypical cadherin 4"/>
    <property type="match status" value="1"/>
</dbReference>
<feature type="domain" description="Cadherin" evidence="24">
    <location>
        <begin position="107"/>
        <end position="172"/>
    </location>
</feature>
<dbReference type="FunFam" id="2.60.40.60:FF:000020">
    <property type="entry name" value="Dachsous cadherin-related 1b"/>
    <property type="match status" value="3"/>
</dbReference>
<feature type="domain" description="Cadherin" evidence="24">
    <location>
        <begin position="2711"/>
        <end position="2741"/>
    </location>
</feature>
<evidence type="ECO:0000256" key="9">
    <source>
        <dbReference type="ARBA" id="ARBA00022837"/>
    </source>
</evidence>
<dbReference type="FunFam" id="2.60.40.60:FF:000321">
    <property type="entry name" value="Cadherin-related tumor suppressor"/>
    <property type="match status" value="1"/>
</dbReference>
<feature type="region of interest" description="Disordered" evidence="20">
    <location>
        <begin position="4727"/>
        <end position="4771"/>
    </location>
</feature>
<dbReference type="GO" id="GO:0035332">
    <property type="term" value="P:positive regulation of hippo signaling"/>
    <property type="evidence" value="ECO:0007669"/>
    <property type="project" value="UniProtKB-ARBA"/>
</dbReference>
<dbReference type="InterPro" id="IPR015919">
    <property type="entry name" value="Cadherin-like_sf"/>
</dbReference>
<feature type="disulfide bond" evidence="19">
    <location>
        <begin position="3955"/>
        <end position="3964"/>
    </location>
</feature>
<dbReference type="FunFam" id="2.60.40.60:FF:000013">
    <property type="entry name" value="Cadherin EGF LAG seven-pass G-type receptor"/>
    <property type="match status" value="1"/>
</dbReference>
<dbReference type="SUPFAM" id="SSF49313">
    <property type="entry name" value="Cadherin-like"/>
    <property type="match status" value="33"/>
</dbReference>
<feature type="region of interest" description="Disordered" evidence="20">
    <location>
        <begin position="4473"/>
        <end position="4576"/>
    </location>
</feature>
<feature type="domain" description="Cadherin" evidence="24">
    <location>
        <begin position="2485"/>
        <end position="2595"/>
    </location>
</feature>
<dbReference type="GO" id="GO:0035159">
    <property type="term" value="P:regulation of tube length, open tracheal system"/>
    <property type="evidence" value="ECO:0007669"/>
    <property type="project" value="UniProtKB-ARBA"/>
</dbReference>
<feature type="domain" description="Cadherin" evidence="24">
    <location>
        <begin position="2012"/>
        <end position="2118"/>
    </location>
</feature>
<dbReference type="InterPro" id="IPR001881">
    <property type="entry name" value="EGF-like_Ca-bd_dom"/>
</dbReference>
<evidence type="ECO:0000256" key="16">
    <source>
        <dbReference type="ARBA" id="ARBA00072299"/>
    </source>
</evidence>
<dbReference type="FunFam" id="2.60.40.60:FF:000080">
    <property type="entry name" value="FAT atypical cadherin 1"/>
    <property type="match status" value="1"/>
</dbReference>
<dbReference type="FunFam" id="2.60.40.60:FF:000029">
    <property type="entry name" value="Cadherin EGF LAG seven-pass G-type receptor 3"/>
    <property type="match status" value="1"/>
</dbReference>
<feature type="region of interest" description="Disordered" evidence="20">
    <location>
        <begin position="4615"/>
        <end position="4676"/>
    </location>
</feature>
<protein>
    <recommendedName>
        <fullName evidence="16">Protocadherin-16</fullName>
    </recommendedName>
    <alternativeName>
        <fullName evidence="17">Protein dachsous homolog 1</fullName>
    </alternativeName>
</protein>
<keyword evidence="8" id="KW-0677">Repeat</keyword>
<feature type="transmembrane region" description="Helical" evidence="21">
    <location>
        <begin position="4440"/>
        <end position="4465"/>
    </location>
</feature>
<dbReference type="FunFam" id="2.60.40.60:FF:000144">
    <property type="entry name" value="FAT atypical cadherin 4"/>
    <property type="match status" value="1"/>
</dbReference>
<dbReference type="FunFam" id="2.10.25.10:FF:000321">
    <property type="entry name" value="Protein delta homolog 1"/>
    <property type="match status" value="1"/>
</dbReference>
<dbReference type="Pfam" id="PF00054">
    <property type="entry name" value="Laminin_G_1"/>
    <property type="match status" value="1"/>
</dbReference>
<dbReference type="GO" id="GO:0016324">
    <property type="term" value="C:apical plasma membrane"/>
    <property type="evidence" value="ECO:0007669"/>
    <property type="project" value="UniProtKB-SubCell"/>
</dbReference>
<evidence type="ECO:0000256" key="1">
    <source>
        <dbReference type="ARBA" id="ARBA00004221"/>
    </source>
</evidence>
<dbReference type="FunFam" id="2.60.40.60:FF:000039">
    <property type="entry name" value="FAT atypical cadherin 3"/>
    <property type="match status" value="1"/>
</dbReference>
<feature type="domain" description="Cadherin" evidence="24">
    <location>
        <begin position="1697"/>
        <end position="1807"/>
    </location>
</feature>
<feature type="domain" description="Cadherin" evidence="24">
    <location>
        <begin position="287"/>
        <end position="397"/>
    </location>
</feature>
<dbReference type="FunFam" id="2.60.40.60:FF:000118">
    <property type="entry name" value="protocadherin Fat 4"/>
    <property type="match status" value="1"/>
</dbReference>
<feature type="domain" description="Cadherin" evidence="24">
    <location>
        <begin position="2993"/>
        <end position="3073"/>
    </location>
</feature>
<feature type="region of interest" description="Disordered" evidence="20">
    <location>
        <begin position="1"/>
        <end position="24"/>
    </location>
</feature>
<dbReference type="FunFam" id="2.60.40.60:FF:000037">
    <property type="entry name" value="FAT atypical cadherin 1"/>
    <property type="match status" value="1"/>
</dbReference>
<dbReference type="Gene3D" id="2.60.120.200">
    <property type="match status" value="2"/>
</dbReference>
<feature type="domain" description="Cadherin" evidence="24">
    <location>
        <begin position="2222"/>
        <end position="2326"/>
    </location>
</feature>
<name>A0A9N6ZDV9_9CRUS</name>
<dbReference type="FunFam" id="2.60.40.60:FF:000143">
    <property type="entry name" value="FAT atypical cadherin 4"/>
    <property type="match status" value="1"/>
</dbReference>
<dbReference type="GO" id="GO:0022603">
    <property type="term" value="P:regulation of anatomical structure morphogenesis"/>
    <property type="evidence" value="ECO:0007669"/>
    <property type="project" value="UniProtKB-ARBA"/>
</dbReference>
<dbReference type="InterPro" id="IPR039808">
    <property type="entry name" value="Cadherin"/>
</dbReference>
<keyword evidence="6 21" id="KW-0812">Transmembrane</keyword>
<dbReference type="GO" id="GO:0007156">
    <property type="term" value="P:homophilic cell adhesion via plasma membrane adhesion molecules"/>
    <property type="evidence" value="ECO:0007669"/>
    <property type="project" value="InterPro"/>
</dbReference>
<dbReference type="GO" id="GO:0090251">
    <property type="term" value="P:protein localization involved in establishment of planar polarity"/>
    <property type="evidence" value="ECO:0007669"/>
    <property type="project" value="UniProtKB-ARBA"/>
</dbReference>
<dbReference type="PANTHER" id="PTHR24027:SF438">
    <property type="entry name" value="CADHERIN 23"/>
    <property type="match status" value="1"/>
</dbReference>
<dbReference type="FunFam" id="2.60.40.60:FF:000081">
    <property type="entry name" value="protocadherin Fat 4"/>
    <property type="match status" value="1"/>
</dbReference>
<dbReference type="PROSITE" id="PS50026">
    <property type="entry name" value="EGF_3"/>
    <property type="match status" value="4"/>
</dbReference>
<feature type="domain" description="Cadherin" evidence="24">
    <location>
        <begin position="2842"/>
        <end position="2952"/>
    </location>
</feature>
<keyword evidence="14" id="KW-0325">Glycoprotein</keyword>
<evidence type="ECO:0000256" key="3">
    <source>
        <dbReference type="ARBA" id="ARBA00022475"/>
    </source>
</evidence>
<dbReference type="GO" id="GO:0008013">
    <property type="term" value="F:beta-catenin binding"/>
    <property type="evidence" value="ECO:0007669"/>
    <property type="project" value="TreeGrafter"/>
</dbReference>
<dbReference type="GO" id="GO:0016339">
    <property type="term" value="P:calcium-dependent cell-cell adhesion via plasma membrane cell adhesion molecules"/>
    <property type="evidence" value="ECO:0007669"/>
    <property type="project" value="UniProtKB-ARBA"/>
</dbReference>
<evidence type="ECO:0000256" key="13">
    <source>
        <dbReference type="ARBA" id="ARBA00023157"/>
    </source>
</evidence>
<keyword evidence="4 19" id="KW-0245">EGF-like domain</keyword>
<dbReference type="SMART" id="SM00181">
    <property type="entry name" value="EGF"/>
    <property type="match status" value="5"/>
</dbReference>
<dbReference type="SMART" id="SM00112">
    <property type="entry name" value="CA"/>
    <property type="match status" value="32"/>
</dbReference>
<feature type="domain" description="EGF-like" evidence="23">
    <location>
        <begin position="4160"/>
        <end position="4198"/>
    </location>
</feature>
<comment type="caution">
    <text evidence="19">Lacks conserved residue(s) required for the propagation of feature annotation.</text>
</comment>
<reference evidence="25" key="1">
    <citation type="submission" date="2021-04" db="EMBL/GenBank/DDBJ databases">
        <authorList>
            <person name="Cornetti L."/>
        </authorList>
    </citation>
    <scope>NUCLEOTIDE SEQUENCE</scope>
</reference>
<evidence type="ECO:0000259" key="23">
    <source>
        <dbReference type="PROSITE" id="PS50026"/>
    </source>
</evidence>
<dbReference type="GO" id="GO:0045296">
    <property type="term" value="F:cadherin binding"/>
    <property type="evidence" value="ECO:0007669"/>
    <property type="project" value="TreeGrafter"/>
</dbReference>
<dbReference type="CDD" id="cd00110">
    <property type="entry name" value="LamG"/>
    <property type="match status" value="2"/>
</dbReference>
<feature type="domain" description="EGF-like" evidence="23">
    <location>
        <begin position="3929"/>
        <end position="3965"/>
    </location>
</feature>
<keyword evidence="13 19" id="KW-1015">Disulfide bond</keyword>
<dbReference type="EMBL" id="OC985619">
    <property type="protein sequence ID" value="CAG4642274.1"/>
    <property type="molecule type" value="Genomic_DNA"/>
</dbReference>
<keyword evidence="12 21" id="KW-0472">Membrane</keyword>
<evidence type="ECO:0000259" key="24">
    <source>
        <dbReference type="PROSITE" id="PS50268"/>
    </source>
</evidence>
<dbReference type="FunFam" id="2.60.40.60:FF:000007">
    <property type="entry name" value="Protocadherin alpha 2"/>
    <property type="match status" value="1"/>
</dbReference>
<keyword evidence="7" id="KW-0732">Signal</keyword>
<feature type="domain" description="Cadherin" evidence="24">
    <location>
        <begin position="3389"/>
        <end position="3494"/>
    </location>
</feature>
<dbReference type="Pfam" id="PF00028">
    <property type="entry name" value="Cadherin"/>
    <property type="match status" value="30"/>
</dbReference>
<evidence type="ECO:0000256" key="8">
    <source>
        <dbReference type="ARBA" id="ARBA00022737"/>
    </source>
</evidence>
<dbReference type="GO" id="GO:0007157">
    <property type="term" value="P:heterophilic cell-cell adhesion via plasma membrane cell adhesion molecules"/>
    <property type="evidence" value="ECO:0007669"/>
    <property type="project" value="UniProtKB-ARBA"/>
</dbReference>
<proteinExistence type="predicted"/>
<feature type="domain" description="Cadherin" evidence="24">
    <location>
        <begin position="403"/>
        <end position="509"/>
    </location>
</feature>
<evidence type="ECO:0000256" key="10">
    <source>
        <dbReference type="ARBA" id="ARBA00022889"/>
    </source>
</evidence>
<dbReference type="PROSITE" id="PS00010">
    <property type="entry name" value="ASX_HYDROXYL"/>
    <property type="match status" value="1"/>
</dbReference>
<dbReference type="GO" id="GO:0051239">
    <property type="term" value="P:regulation of multicellular organismal process"/>
    <property type="evidence" value="ECO:0007669"/>
    <property type="project" value="UniProtKB-ARBA"/>
</dbReference>
<dbReference type="PROSITE" id="PS00022">
    <property type="entry name" value="EGF_1"/>
    <property type="match status" value="4"/>
</dbReference>
<dbReference type="GO" id="GO:0048638">
    <property type="term" value="P:regulation of developmental growth"/>
    <property type="evidence" value="ECO:0007669"/>
    <property type="project" value="UniProtKB-ARBA"/>
</dbReference>
<dbReference type="FunFam" id="2.60.40.60:FF:000116">
    <property type="entry name" value="Dachsous cadherin-related 2"/>
    <property type="match status" value="1"/>
</dbReference>
<dbReference type="PANTHER" id="PTHR24027">
    <property type="entry name" value="CADHERIN-23"/>
    <property type="match status" value="1"/>
</dbReference>
<dbReference type="GO" id="GO:0042067">
    <property type="term" value="P:establishment of ommatidial planar polarity"/>
    <property type="evidence" value="ECO:0007669"/>
    <property type="project" value="UniProtKB-ARBA"/>
</dbReference>
<dbReference type="SMART" id="SM00179">
    <property type="entry name" value="EGF_CA"/>
    <property type="match status" value="3"/>
</dbReference>
<dbReference type="GO" id="GO:0005509">
    <property type="term" value="F:calcium ion binding"/>
    <property type="evidence" value="ECO:0007669"/>
    <property type="project" value="UniProtKB-UniRule"/>
</dbReference>
<feature type="disulfide bond" evidence="19">
    <location>
        <begin position="4188"/>
        <end position="4197"/>
    </location>
</feature>
<dbReference type="Pfam" id="PF02210">
    <property type="entry name" value="Laminin_G_2"/>
    <property type="match status" value="1"/>
</dbReference>
<evidence type="ECO:0000256" key="4">
    <source>
        <dbReference type="ARBA" id="ARBA00022536"/>
    </source>
</evidence>
<evidence type="ECO:0000256" key="20">
    <source>
        <dbReference type="SAM" id="MobiDB-lite"/>
    </source>
</evidence>
<dbReference type="PROSITE" id="PS00232">
    <property type="entry name" value="CADHERIN_1"/>
    <property type="match status" value="15"/>
</dbReference>
<dbReference type="FunFam" id="2.60.40.60:FF:000035">
    <property type="entry name" value="Protocadherin Fat 3"/>
    <property type="match status" value="1"/>
</dbReference>
<feature type="domain" description="Cadherin" evidence="24">
    <location>
        <begin position="3179"/>
        <end position="3282"/>
    </location>
</feature>
<feature type="domain" description="Cadherin" evidence="24">
    <location>
        <begin position="510"/>
        <end position="614"/>
    </location>
</feature>
<evidence type="ECO:0000256" key="12">
    <source>
        <dbReference type="ARBA" id="ARBA00023136"/>
    </source>
</evidence>
<organism evidence="25">
    <name type="scientific">Evadne anonyx</name>
    <dbReference type="NCBI Taxonomy" id="141404"/>
    <lineage>
        <taxon>Eukaryota</taxon>
        <taxon>Metazoa</taxon>
        <taxon>Ecdysozoa</taxon>
        <taxon>Arthropoda</taxon>
        <taxon>Crustacea</taxon>
        <taxon>Branchiopoda</taxon>
        <taxon>Diplostraca</taxon>
        <taxon>Cladocera</taxon>
        <taxon>Onychopoda</taxon>
        <taxon>Podonidae</taxon>
        <taxon>Evadne</taxon>
    </lineage>
</organism>
<feature type="domain" description="Cadherin" evidence="24">
    <location>
        <begin position="935"/>
        <end position="1041"/>
    </location>
</feature>
<feature type="domain" description="Cadherin" evidence="24">
    <location>
        <begin position="3503"/>
        <end position="3599"/>
    </location>
</feature>
<evidence type="ECO:0000313" key="25">
    <source>
        <dbReference type="EMBL" id="CAG4642274.1"/>
    </source>
</evidence>
<dbReference type="GO" id="GO:0048589">
    <property type="term" value="P:developmental growth"/>
    <property type="evidence" value="ECO:0007669"/>
    <property type="project" value="UniProtKB-ARBA"/>
</dbReference>
<dbReference type="FunFam" id="2.60.40.60:FF:000101">
    <property type="entry name" value="FAT atypical cadherin 4"/>
    <property type="match status" value="1"/>
</dbReference>
<gene>
    <name evidence="25" type="primary">EOG090X0007</name>
</gene>
<feature type="domain" description="Cadherin" evidence="24">
    <location>
        <begin position="1907"/>
        <end position="2011"/>
    </location>
</feature>
<feature type="domain" description="Laminin G" evidence="22">
    <location>
        <begin position="4236"/>
        <end position="4426"/>
    </location>
</feature>
<evidence type="ECO:0000256" key="19">
    <source>
        <dbReference type="PROSITE-ProRule" id="PRU00076"/>
    </source>
</evidence>
<evidence type="ECO:0000256" key="18">
    <source>
        <dbReference type="PROSITE-ProRule" id="PRU00043"/>
    </source>
</evidence>
<dbReference type="Gene3D" id="2.60.40.60">
    <property type="entry name" value="Cadherins"/>
    <property type="match status" value="34"/>
</dbReference>
<dbReference type="FunFam" id="2.60.40.60:FF:000108">
    <property type="entry name" value="FAT atypical cadherin 4"/>
    <property type="match status" value="1"/>
</dbReference>
<dbReference type="GO" id="GO:0016342">
    <property type="term" value="C:catenin complex"/>
    <property type="evidence" value="ECO:0007669"/>
    <property type="project" value="TreeGrafter"/>
</dbReference>
<evidence type="ECO:0000256" key="2">
    <source>
        <dbReference type="ARBA" id="ARBA00004251"/>
    </source>
</evidence>
<dbReference type="FunFam" id="2.60.40.60:FF:000154">
    <property type="entry name" value="FAT atypical cadherin 4"/>
    <property type="match status" value="1"/>
</dbReference>
<evidence type="ECO:0000256" key="15">
    <source>
        <dbReference type="ARBA" id="ARBA00062150"/>
    </source>
</evidence>
<feature type="domain" description="Cadherin" evidence="24">
    <location>
        <begin position="3283"/>
        <end position="3388"/>
    </location>
</feature>
<dbReference type="GO" id="GO:0016327">
    <property type="term" value="C:apicolateral plasma membrane"/>
    <property type="evidence" value="ECO:0007669"/>
    <property type="project" value="UniProtKB-ARBA"/>
</dbReference>
<dbReference type="InterPro" id="IPR020894">
    <property type="entry name" value="Cadherin_CS"/>
</dbReference>
<feature type="domain" description="Cadherin" evidence="24">
    <location>
        <begin position="1367"/>
        <end position="1471"/>
    </location>
</feature>
<feature type="domain" description="Cadherin" evidence="24">
    <location>
        <begin position="616"/>
        <end position="723"/>
    </location>
</feature>
<dbReference type="FunFam" id="2.60.40.60:FF:000015">
    <property type="entry name" value="FAT atypical cadherin 1"/>
    <property type="match status" value="1"/>
</dbReference>
<dbReference type="Gene3D" id="2.10.25.10">
    <property type="entry name" value="Laminin"/>
    <property type="match status" value="4"/>
</dbReference>
<feature type="domain" description="Laminin G" evidence="22">
    <location>
        <begin position="3966"/>
        <end position="4157"/>
    </location>
</feature>
<comment type="subcellular location">
    <subcellularLocation>
        <location evidence="1">Apical cell membrane</location>
    </subcellularLocation>
    <subcellularLocation>
        <location evidence="2">Cell membrane</location>
        <topology evidence="2">Single-pass type I membrane protein</topology>
    </subcellularLocation>
</comment>
<feature type="domain" description="Cadherin" evidence="24">
    <location>
        <begin position="173"/>
        <end position="286"/>
    </location>
</feature>
<dbReference type="InterPro" id="IPR002126">
    <property type="entry name" value="Cadherin-like_dom"/>
</dbReference>
<feature type="domain" description="Cadherin" evidence="24">
    <location>
        <begin position="2605"/>
        <end position="2692"/>
    </location>
</feature>
<feature type="domain" description="EGF-like" evidence="23">
    <location>
        <begin position="3851"/>
        <end position="3887"/>
    </location>
</feature>
<feature type="domain" description="Cadherin" evidence="24">
    <location>
        <begin position="2327"/>
        <end position="2431"/>
    </location>
</feature>
<dbReference type="SMART" id="SM00282">
    <property type="entry name" value="LamG"/>
    <property type="match status" value="2"/>
</dbReference>
<keyword evidence="5" id="KW-0597">Phosphoprotein</keyword>
<dbReference type="InterPro" id="IPR001791">
    <property type="entry name" value="Laminin_G"/>
</dbReference>
<dbReference type="FunFam" id="2.60.40.60:FF:000286">
    <property type="entry name" value="Cadherin-related tumor suppressor"/>
    <property type="match status" value="1"/>
</dbReference>
<evidence type="ECO:0000256" key="5">
    <source>
        <dbReference type="ARBA" id="ARBA00022553"/>
    </source>
</evidence>
<feature type="domain" description="EGF-like" evidence="23">
    <location>
        <begin position="3890"/>
        <end position="3927"/>
    </location>
</feature>
<feature type="compositionally biased region" description="Low complexity" evidence="20">
    <location>
        <begin position="4793"/>
        <end position="4807"/>
    </location>
</feature>
<feature type="disulfide bond" evidence="19">
    <location>
        <begin position="3917"/>
        <end position="3926"/>
    </location>
</feature>
<dbReference type="FunFam" id="2.60.40.60:FF:000134">
    <property type="entry name" value="protocadherin Fat 4"/>
    <property type="match status" value="1"/>
</dbReference>
<keyword evidence="3" id="KW-1003">Cell membrane</keyword>
<dbReference type="CDD" id="cd00054">
    <property type="entry name" value="EGF_CA"/>
    <property type="match status" value="4"/>
</dbReference>
<accession>A0A9N6ZDV9</accession>
<dbReference type="SUPFAM" id="SSF57196">
    <property type="entry name" value="EGF/Laminin"/>
    <property type="match status" value="2"/>
</dbReference>
<feature type="domain" description="Cadherin" evidence="24">
    <location>
        <begin position="1587"/>
        <end position="1692"/>
    </location>
</feature>
<feature type="disulfide bond" evidence="19">
    <location>
        <begin position="3877"/>
        <end position="3886"/>
    </location>
</feature>
<feature type="compositionally biased region" description="Low complexity" evidence="20">
    <location>
        <begin position="4733"/>
        <end position="4753"/>
    </location>
</feature>
<evidence type="ECO:0000256" key="7">
    <source>
        <dbReference type="ARBA" id="ARBA00022729"/>
    </source>
</evidence>
<sequence>MESTSAVRKHSGDVGNNPKKRWRRTSSSLSSSMWSTLLLLLIQGLLLVHGQGPGTDPPGGVTSLTTSVDSVGVGMQSRAVDMRIQFEVLEEQMAGVVVGVIPIKSGFTYRFNDNPRQFRLNATSGEIVTAVVLDREALTSDRFDLVILSSQPTYPIEVRIVVLDINDNAPAFPEPTIHVSFSESANAGTRVILDTATDGDAGDNDVTTNYEIVDGNEENKFKLAVTTNPSGETPYLHLETTGKLDRETQSQYRLNISAQDGGRPSLYGYLSVNISIVDVNDNPPIFDHSDYVVSLNESVPPGTTVLQVTATDNDAQENARVTYYISETETQFDVDPETGVISTQEPLNCQQSCPQLVACNKSCVFTVFARDHGNPRQDGRTYVTVNLLDANDHDPIIRFRYFPATAEFATVDENAQNGSVVAAVSVIDFDEGPNGDTSVEILAGNQLLHFRLEETPSFHIVRVNGVLDREKISKYNLTIGANDAGSPERRSTAFLIIHVNDVNDHEPIFEKSEYAAVLSELVPVGSYVAGITATDQDTGINSNIFYAIVSGNDQQWFNMDAVSGLITTRQPLDRELHDSLELRISARDGGPNPRWAYTHIKVTILDENDQRPQFVQPPLHSVQLSENEPPDTLVALLTAVDHDQGTNGSISYAFDAQTEQRYGTILALDAATGRLTTRTKLDRESMDHLRIVVVARDQGTPPLSSTAVVELQVLDANDNSPEFYPRHYLVTVAENATPATPVVNVTATDEDQGLNAQISYSLVGGAADGVFDIDPKTGLVTLRGALNSARKASYKLTVAAKDGGGRKTVQDAVVEILVNNGNDASGRKLHFIAASDYQFTISEDASKTDASVGRHVGRVQVDAADSVVYSIVDGDGDGVFSIDAEKGVISTAKRIDREQRDAYQLKVVARAGSSYATASVNVTLLDVNDNAPRFDAARTSGRLAENWPSGRQVFLARADDADDGDNSRVTYTLTLNPLDLFAIDASSGVVWLTRPLRLELTQHVQTLTIEVTATDGGEPALSSRQLVTLSVDDVNDHTPVFEYASYETSLLETIAVNERFFALTALDADAGVNGQVSYAIVDGNAASKFGIFPDGLLYVKSGLDREVKDYYALTVRAQDGGTPARSCSVSVVIHVVDENDNAPQFTNETFSFYLPENEAPDSYVGRLTAVDVDIGRNAELTFAIVTAQSDFVVDAKSGFIKTLRYFDREKLLRTSGQDYMVLEVAVSDNGVVRLRDRTKIYVHITDVNDNAPQFLRLPYRAQVSETAAVDTQVLRVLATDADDQLNGGVFYYLNQNGKAAQDGAETLPFRIDEATGQIVLSRPLDRETVQRYVLSVSARDAGTPALQSNTSVIIDVLDENDNAPEFMHSETKISVSETLAIGSQLVTFQASDADVGVNREVTFSIGAGNMHDAFRIEALSGTLYLEKRLDYELQRSYALNITAADAGSPRLFSTITFSVNVEDANDNAPVFPSTAIVRQIQEGIPLNTPIVTVTADDPDSGANSRIRYSLIQQQPSDWTAQGPAPHFAIRADTGVIYVVRPIDREFADTFRLTVVATDQALPPSTRMSAEKLVTVIVEDVNDNAPVFHSVNSALLPRTATRGHHLLNVRAVDADANTNGLVTYELVSGDTQLFALDRTSGRLTLRKTLPPNALVTYRLNIRATDEAVHSQRKSSAAQITIIRVSDEAASPASPLQFTKNVYAASVGENEAQGTSVLSVTARYAANPLAEVEYFIYNVTANGRVVPLVFNVDASTGVISTSAVLDRENGAHLYDVDVIAVVTASPTPLTNHCKVKIEVIDKNDSPPVFAEDKLVISVSEDLLIGHPVATLTASDLDTVGTITYSLVAGDDGKFMLEPTKGQLMLRDSLDRETRSEYKLTVRADDGQQYTESVIVIKVTDTNDNAPVFTEAAYSFDIPEDTGRGAFVGSVSVSDLDEGVNAQVSYTVLSDWGNDVFSLNPQSGVFTLTSRLDYEQVQHFIFVVQAQDTGRPSLSSTVTVYFNVLDLNDNAPMFDPMSYSDELYENITVGSSVITVSATDQDSGDNGRLVYSISGGNENEQFQISQNGTIFTGKPLDRETQSLYNLVVMATDQAKAPEKRLSSTVQVTIILKDVNDMAPEFVTPNVSSVLENAPVNTVVMAIKAIDRDEGRNSYIEYALAPVANNRFSLGPVDGLLRVSAPLDRESRSNYTLHVTAYDRGTPSRSQDWDVLVNIIDENDNSPLFDPKLYSATVSENATMGLSVLQVSATDLDAELNGRVRYTIVGGDINSDFSIDEDSGIIRVAKNLNFERKNQYVLTVQAEDSGNDVRYDSATATITILDINDNAPAFLDSPYVAYVMEEMQQLPASVVTVQAHDADSAPHNKIRYLIKDGDKSLFRINGTSGEISLLRSLDRETQSRYEITVVAMDSGSPVLTGTGTVSILVEDVNDHSPEFLMSDYRAQVMENAPVGTQVTRVSAIDKDAGLNALLNVNVMVQVGDVNDNSPLFSAASYTVYIADGTRLGQFVFGASAVDADVGPNSQILYYLSGDDTSQFNMNQDSGVIKAAATLSGGESTVYRLQIRASDNGTTPLSTTASVEIRLKPVDQFPTIRTQEKPFFTFSEEMENSVFTTVSATSPKSGATGKIRYAIAGGNTGDVFAVDEATGEVSVSRGLDFETTTRYELWVAARDASTPSLASVARFLVNVTDANDNSPIFEQPLYNASILEEQHPPQLVEAIDQGSPQRTGTATVSITVADKNDNPPRFTRLFSVNVTENAAIGTFVIQVTSSDRDVSVNANATYSFTENPTGKFRIDPISGNVTVAGLIDRESKEEYLLKVSAVDGSWRAETPLTITVQDQNDNSPEFEHSFYSFNLAELQRSVAFVGQVSATDRDKAGANSLVAYSLKQPSEFFSVDPASGEIFSKQMVRYKHSTKGPSPENIYTLTVVATDNGKPPLSSECLLNVHVVDGHSNAPRFRQSSFFSPVPDSILPGHKIIQLQVEPTTNDHNWPFGGRNDVDADMGSRPDIDYVKVSGNGSEFFQLDKESGWISVAAPLFGRRDLELVLTVQALNRAAPSQFDEASVRLVVTGENRHFPVFTALSYQVIVQESEPVGSVIVSVTASDSDQGPNGAVRYAIISGNEESKFRINPLSGAIAVNDALDFDTRQKYTLNITASDSGFESKSTTATLAVLLTDVNDNPPRFNQTHYDAYISENSPSNSFVIDLDAVDVDSAKNSVIQYSIIGGSGKELFTVESETGVITSRVSFDFEEKSDYLLEVLAANPDSAMFGSAVVRVHITGRNEFFPKFVQPVFPFTVSESAPVGSSVGIIQATDRDSGDDGHIFYLFVGSSNDRGFHIAPETGVISVSRPLDRESQSRAVLTVMAKNRGGIRGNDTDEAQVIISIQDGNDPPVFVQSVYQAHVAESATPGTRVVSVLAVDKDVRPPNNEFTYSILGGDATNAFKIDPHTGAIETASALDRETQSVYNITIGAIDNGLPSQTGTCQVHIHIDDVNDNGPFFQPSRPLGYVFENEPSGTSVMVLRAIDADLPPNGGPFTYNLIAGEHKDFFQVERESGVVRTLRSIDREQTPQMHIVVEVSDNGTPKQTSQWPVAIDIVDKNDNPSTSRTAQLVVNLFTGNAAASGSVRLADVRPNDVDSSGQYQCRIVSGASGLFTIPSGCQLHSTPLKAATYSLKITGNDGSHPDVTSSISVRIVPFDNATLHNSVTMRMLNVSGERFLTDYWKPLNDQLRAAISSSHEARIFSLHRAENAHVDVTLSVRHKSSVNDFWSRKEVVKMLATVRERMRGVLNVSNIKVDYTACQNTPCQNGGICTSALHLAQELEALDSPSLIITSAQLRHQLTCSCQRGFSGPSCELRQDPCTPTPCRNGGTCSRQGSDFRCSCPAAFQGKRCELERNRACDPLPCRNGGSCQETPEGSYFCLCRPGYRGRQCELTSDSCRPNPCLNGGACENRKPGYRCVCAENFYGTHCEKSSFGFDRLSYMSFPSLEASTNDISLVFSTNSRSALLLYNFGQQTGGRSDFVALEIYDGRLRFMFGGSQTAIAAISVDKIVSDGRWYRVIATRNGRVGSLSVGECLATGESCRECRTGDRSCSADYSGPTGTLNFSNQPMYLGGIPTVEPILERPGQVHSDDFVGCIQSLSVNGRTLNLSNALQSRGITNTCHRRRDVCDAHNNKCGVGGTCVDRWSNSTCVCHGGLKAPDCQASLEPISVTGGGYVEFQVSERHRRRQVLRTLYFNEQRKRRDIGDDDLIVTLAARRHHRERRNVHAGSLSPRNSISVSFRTVAQFGYLLVAATNNDFTTLTLRDGVLQYNSRFGTGVMVNMSIDNRELTDGQWHNVTLLSKYRTLRLLLDGEEVGDELDMSIVHDFLDPYLTSLTLGGVSNGIVNLYDDPSGFEGCMANFTVNGEVQPLNGSGTIFERVIQHGRILSGCSNSIAGASTAPDPLSIGITLVIVFFVILLVAILISFVVVRVRRQQRDKKSGLQMHKQNGGPIMSASIGDPSRSLTETSDVSEDGLRSQLTQSKKLRERDFGNHRDQRERPQRPDIIEREVVSKSPGVPLSRVDPDSHLGERNSGGMSGLGGLVDCEAPEHYDLENASSIAPSDIDIVYHYKGYRDGNIRKYKTNPHVPSYHKHSHRHSPHSFASPPHRESPRNLLRSSPAPGLLTGGPPGAPPRESPGVLKMQSTPLARLSPSSELSQQTPRILTLQDISGKPLQTALLATSQVGGVKDVMSASERSLNSPVSQLSQSSNSMRNSSQATKKKKKGSGSGSGTNDSMAMALGLTVEEIERLNSRPRNSSLVSTLDAVSSSSCSDDRARSKEKLAELMETNTELLETAESSTDESGNDSFTCSEFEYENNYEKVSRDFAPSNMIFSKLAEVENENEHDNESVAKHYDGFDSFRGSLSTLVASDDDLSNISAYKPPNGSSLGWDYLLNWGPNFESLVGVFKDIAELPDSNHGRSSLPNRVLVQSKAQEEYI</sequence>
<feature type="region of interest" description="Disordered" evidence="20">
    <location>
        <begin position="4789"/>
        <end position="4814"/>
    </location>
</feature>
<dbReference type="FunFam" id="2.60.40.60:FF:000033">
    <property type="entry name" value="FAT atypical cadherin 1"/>
    <property type="match status" value="4"/>
</dbReference>
<feature type="domain" description="Cadherin" evidence="24">
    <location>
        <begin position="1808"/>
        <end position="1906"/>
    </location>
</feature>
<feature type="domain" description="Cadherin" evidence="24">
    <location>
        <begin position="724"/>
        <end position="934"/>
    </location>
</feature>
<evidence type="ECO:0000256" key="14">
    <source>
        <dbReference type="ARBA" id="ARBA00023180"/>
    </source>
</evidence>
<comment type="subunit">
    <text evidence="15">Heterophilic interaction with FAT4; this interaction affects their respective protein levels.</text>
</comment>
<dbReference type="InterPro" id="IPR000152">
    <property type="entry name" value="EGF-type_Asp/Asn_hydroxyl_site"/>
</dbReference>
<feature type="domain" description="Cadherin" evidence="24">
    <location>
        <begin position="3074"/>
        <end position="3178"/>
    </location>
</feature>
<evidence type="ECO:0000256" key="6">
    <source>
        <dbReference type="ARBA" id="ARBA00022692"/>
    </source>
</evidence>
<dbReference type="PRINTS" id="PR00205">
    <property type="entry name" value="CADHERIN"/>
</dbReference>
<keyword evidence="10" id="KW-0130">Cell adhesion</keyword>
<evidence type="ECO:0000259" key="22">
    <source>
        <dbReference type="PROSITE" id="PS50025"/>
    </source>
</evidence>
<keyword evidence="9 18" id="KW-0106">Calcium</keyword>
<feature type="compositionally biased region" description="Basic residues" evidence="20">
    <location>
        <begin position="4615"/>
        <end position="4635"/>
    </location>
</feature>
<dbReference type="FunFam" id="2.60.40.60:FF:000340">
    <property type="entry name" value="Protocadherin Fat 4"/>
    <property type="match status" value="1"/>
</dbReference>
<dbReference type="InterPro" id="IPR000742">
    <property type="entry name" value="EGF"/>
</dbReference>
<dbReference type="PROSITE" id="PS50268">
    <property type="entry name" value="CADHERIN_2"/>
    <property type="match status" value="32"/>
</dbReference>
<feature type="domain" description="Cadherin" evidence="24">
    <location>
        <begin position="1255"/>
        <end position="1366"/>
    </location>
</feature>
<feature type="domain" description="Cadherin" evidence="24">
    <location>
        <begin position="1472"/>
        <end position="1587"/>
    </location>
</feature>
<dbReference type="PROSITE" id="PS01186">
    <property type="entry name" value="EGF_2"/>
    <property type="match status" value="2"/>
</dbReference>
<evidence type="ECO:0000256" key="11">
    <source>
        <dbReference type="ARBA" id="ARBA00022989"/>
    </source>
</evidence>
<dbReference type="Pfam" id="PF25374">
    <property type="entry name" value="Cadherin_FAT4_N"/>
    <property type="match status" value="1"/>
</dbReference>
<feature type="compositionally biased region" description="Basic and acidic residues" evidence="20">
    <location>
        <begin position="4520"/>
        <end position="4547"/>
    </location>
</feature>